<feature type="compositionally biased region" description="Basic and acidic residues" evidence="10">
    <location>
        <begin position="619"/>
        <end position="629"/>
    </location>
</feature>
<evidence type="ECO:0000256" key="3">
    <source>
        <dbReference type="ARBA" id="ARBA00022490"/>
    </source>
</evidence>
<dbReference type="SMART" id="SM01167">
    <property type="entry name" value="DUF1900"/>
    <property type="match status" value="2"/>
</dbReference>
<evidence type="ECO:0000256" key="9">
    <source>
        <dbReference type="RuleBase" id="RU280818"/>
    </source>
</evidence>
<dbReference type="InterPro" id="IPR019775">
    <property type="entry name" value="WD40_repeat_CS"/>
</dbReference>
<keyword evidence="13" id="KW-1185">Reference proteome</keyword>
<feature type="compositionally biased region" description="Polar residues" evidence="10">
    <location>
        <begin position="570"/>
        <end position="587"/>
    </location>
</feature>
<name>H2ZK42_CIOSA</name>
<evidence type="ECO:0000256" key="8">
    <source>
        <dbReference type="PROSITE-ProRule" id="PRU00221"/>
    </source>
</evidence>
<dbReference type="PROSITE" id="PS00678">
    <property type="entry name" value="WD_REPEATS_1"/>
    <property type="match status" value="1"/>
</dbReference>
<evidence type="ECO:0000313" key="12">
    <source>
        <dbReference type="Ensembl" id="ENSCSAVP00000017958.1"/>
    </source>
</evidence>
<dbReference type="GeneTree" id="ENSGT00940000156606"/>
<dbReference type="InterPro" id="IPR001680">
    <property type="entry name" value="WD40_rpt"/>
</dbReference>
<reference evidence="13" key="1">
    <citation type="submission" date="2003-08" db="EMBL/GenBank/DDBJ databases">
        <authorList>
            <person name="Birren B."/>
            <person name="Nusbaum C."/>
            <person name="Abebe A."/>
            <person name="Abouelleil A."/>
            <person name="Adekoya E."/>
            <person name="Ait-zahra M."/>
            <person name="Allen N."/>
            <person name="Allen T."/>
            <person name="An P."/>
            <person name="Anderson M."/>
            <person name="Anderson S."/>
            <person name="Arachchi H."/>
            <person name="Armbruster J."/>
            <person name="Bachantsang P."/>
            <person name="Baldwin J."/>
            <person name="Barry A."/>
            <person name="Bayul T."/>
            <person name="Blitshsteyn B."/>
            <person name="Bloom T."/>
            <person name="Blye J."/>
            <person name="Boguslavskiy L."/>
            <person name="Borowsky M."/>
            <person name="Boukhgalter B."/>
            <person name="Brunache A."/>
            <person name="Butler J."/>
            <person name="Calixte N."/>
            <person name="Calvo S."/>
            <person name="Camarata J."/>
            <person name="Campo K."/>
            <person name="Chang J."/>
            <person name="Cheshatsang Y."/>
            <person name="Citroen M."/>
            <person name="Collymore A."/>
            <person name="Considine T."/>
            <person name="Cook A."/>
            <person name="Cooke P."/>
            <person name="Corum B."/>
            <person name="Cuomo C."/>
            <person name="David R."/>
            <person name="Dawoe T."/>
            <person name="Degray S."/>
            <person name="Dodge S."/>
            <person name="Dooley K."/>
            <person name="Dorje P."/>
            <person name="Dorjee K."/>
            <person name="Dorris L."/>
            <person name="Duffey N."/>
            <person name="Dupes A."/>
            <person name="Elkins T."/>
            <person name="Engels R."/>
            <person name="Erickson J."/>
            <person name="Farina A."/>
            <person name="Faro S."/>
            <person name="Ferreira P."/>
            <person name="Fischer H."/>
            <person name="Fitzgerald M."/>
            <person name="Foley K."/>
            <person name="Gage D."/>
            <person name="Galagan J."/>
            <person name="Gearin G."/>
            <person name="Gnerre S."/>
            <person name="Gnirke A."/>
            <person name="Goyette A."/>
            <person name="Graham J."/>
            <person name="Grandbois E."/>
            <person name="Gyaltsen K."/>
            <person name="Hafez N."/>
            <person name="Hagopian D."/>
            <person name="Hagos B."/>
            <person name="Hall J."/>
            <person name="Hatcher B."/>
            <person name="Heller A."/>
            <person name="Higgins H."/>
            <person name="Honan T."/>
            <person name="Horn A."/>
            <person name="Houde N."/>
            <person name="Hughes L."/>
            <person name="Hulme W."/>
            <person name="Husby E."/>
            <person name="Iliev I."/>
            <person name="Jaffe D."/>
            <person name="Jones C."/>
            <person name="Kamal M."/>
            <person name="Kamat A."/>
            <person name="Kamvysselis M."/>
            <person name="Karlsson E."/>
            <person name="Kells C."/>
            <person name="Kieu A."/>
            <person name="Kisner P."/>
            <person name="Kodira C."/>
            <person name="Kulbokas E."/>
            <person name="Labutti K."/>
            <person name="Lama D."/>
            <person name="Landers T."/>
            <person name="Leger J."/>
            <person name="Levine S."/>
            <person name="Lewis D."/>
            <person name="Lewis T."/>
            <person name="Lindblad-toh K."/>
            <person name="Liu X."/>
            <person name="Lokyitsang T."/>
            <person name="Lokyitsang Y."/>
            <person name="Lucien O."/>
            <person name="Lui A."/>
            <person name="Ma L.J."/>
            <person name="Mabbitt R."/>
            <person name="Macdonald J."/>
            <person name="Maclean C."/>
            <person name="Major J."/>
            <person name="Manning J."/>
            <person name="Marabella R."/>
            <person name="Maru K."/>
            <person name="Matthews C."/>
            <person name="Mauceli E."/>
            <person name="Mccarthy M."/>
            <person name="Mcdonough S."/>
            <person name="Mcghee T."/>
            <person name="Meldrim J."/>
            <person name="Meneus L."/>
            <person name="Mesirov J."/>
            <person name="Mihalev A."/>
            <person name="Mihova T."/>
            <person name="Mikkelsen T."/>
            <person name="Mlenga V."/>
            <person name="Moru K."/>
            <person name="Mozes J."/>
            <person name="Mulrain L."/>
            <person name="Munson G."/>
            <person name="Naylor J."/>
            <person name="Newes C."/>
            <person name="Nguyen C."/>
            <person name="Nguyen N."/>
            <person name="Nguyen T."/>
            <person name="Nicol R."/>
            <person name="Nielsen C."/>
            <person name="Nizzari M."/>
            <person name="Norbu C."/>
            <person name="Norbu N."/>
            <person name="O'donnell P."/>
            <person name="Okoawo O."/>
            <person name="O'leary S."/>
            <person name="Omotosho B."/>
            <person name="O'neill K."/>
            <person name="Osman S."/>
            <person name="Parker S."/>
            <person name="Perrin D."/>
            <person name="Phunkhang P."/>
            <person name="Piqani B."/>
            <person name="Purcell S."/>
            <person name="Rachupka T."/>
            <person name="Ramasamy U."/>
            <person name="Rameau R."/>
            <person name="Ray V."/>
            <person name="Raymond C."/>
            <person name="Retta R."/>
            <person name="Richardson S."/>
            <person name="Rise C."/>
            <person name="Rodriguez J."/>
            <person name="Rogers J."/>
            <person name="Rogov P."/>
            <person name="Rutman M."/>
            <person name="Schupbach R."/>
            <person name="Seaman C."/>
            <person name="Settipalli S."/>
            <person name="Sharpe T."/>
            <person name="Sheridan J."/>
            <person name="Sherpa N."/>
            <person name="Shi J."/>
            <person name="Smirnov S."/>
            <person name="Smith C."/>
            <person name="Sougnez C."/>
            <person name="Spencer B."/>
            <person name="Stalker J."/>
            <person name="Stange-thomann N."/>
            <person name="Stavropoulos S."/>
            <person name="Stetson K."/>
            <person name="Stone C."/>
            <person name="Stone S."/>
            <person name="Stubbs M."/>
            <person name="Talamas J."/>
            <person name="Tchuinga P."/>
            <person name="Tenzing P."/>
            <person name="Tesfaye S."/>
            <person name="Theodore J."/>
            <person name="Thoulutsang Y."/>
            <person name="Topham K."/>
            <person name="Towey S."/>
            <person name="Tsamla T."/>
            <person name="Tsomo N."/>
            <person name="Vallee D."/>
            <person name="Vassiliev H."/>
            <person name="Venkataraman V."/>
            <person name="Vinson J."/>
            <person name="Vo A."/>
            <person name="Wade C."/>
            <person name="Wang S."/>
            <person name="Wangchuk T."/>
            <person name="Wangdi T."/>
            <person name="Whittaker C."/>
            <person name="Wilkinson J."/>
            <person name="Wu Y."/>
            <person name="Wyman D."/>
            <person name="Yadav S."/>
            <person name="Yang S."/>
            <person name="Yang X."/>
            <person name="Yeager S."/>
            <person name="Yee E."/>
            <person name="Young G."/>
            <person name="Zainoun J."/>
            <person name="Zembeck L."/>
            <person name="Zimmer A."/>
            <person name="Zody M."/>
            <person name="Lander E."/>
        </authorList>
    </citation>
    <scope>NUCLEOTIDE SEQUENCE [LARGE SCALE GENOMIC DNA]</scope>
</reference>
<sequence>MMPFYDVDAKLLFAAGKGECSLSILEFVDGTECITQASHTVLPEQSKGMGMLPKLAVDVMACEVDRLIQLCARQIVPVKIEVPRKSHRDFASDLYPDTDSDEVTLSAADWFSGKDGQVRVRVKITLKTSLDPSRRKSFSNPTQQPKPASAGEAPSSIPEQPGKVVQNDSITPSSGFKKVETEKKKVEPELPKPSGRAFTVGQKSKFRHWIATTLHPATHVTNIPKLKMSLPGSCDGFHANHERAAVPLTTPGGHIAILELSKVGRLPTTSPPSVQNTSAITDMRWDPFNPLRLAVGLENAAIKVWDIPKGGLKEVASDASFSLSGHHNKIICLQFHPLASGILASASTDSTIIIWDLDTQEKCITLSGHEDEILHFAWSSDGKYIASMCKDSKIRIFELRISTDPIKVTTGPEGSRGGRIAWTCGDQMLLTSGFSKNGNRQIAVYNVAHFDGGKIEDIELGASPSTLVPFYDEDSNVCFATGKGDTTVYSFEVSTEDPYLTGLNTFTNDQPHQSFSFLPKQNCDPRKVEFARAWCLKKTSLEPVSFKVPRVKMEYFQDDIFPDTRDLTKPSMTSQQWLDGDNKQATRISLRPSDMKPLSEAPKEAPKTKKYESYNAETYKTDEEKKEELLSAMSNKLDLDKELEQDTMEGVDEEEW</sequence>
<dbReference type="SMART" id="SM00320">
    <property type="entry name" value="WD40"/>
    <property type="match status" value="3"/>
</dbReference>
<feature type="domain" description="DUF1899" evidence="11">
    <location>
        <begin position="199"/>
        <end position="264"/>
    </location>
</feature>
<dbReference type="AlphaFoldDB" id="H2ZK42"/>
<keyword evidence="6" id="KW-0009">Actin-binding</keyword>
<evidence type="ECO:0000259" key="11">
    <source>
        <dbReference type="SMART" id="SM01166"/>
    </source>
</evidence>
<dbReference type="InterPro" id="IPR015505">
    <property type="entry name" value="Coronin"/>
</dbReference>
<dbReference type="GO" id="GO:0003779">
    <property type="term" value="F:actin binding"/>
    <property type="evidence" value="ECO:0007669"/>
    <property type="project" value="UniProtKB-KW"/>
</dbReference>
<reference evidence="12" key="2">
    <citation type="submission" date="2025-08" db="UniProtKB">
        <authorList>
            <consortium name="Ensembl"/>
        </authorList>
    </citation>
    <scope>IDENTIFICATION</scope>
</reference>
<organism evidence="12 13">
    <name type="scientific">Ciona savignyi</name>
    <name type="common">Pacific transparent sea squirt</name>
    <dbReference type="NCBI Taxonomy" id="51511"/>
    <lineage>
        <taxon>Eukaryota</taxon>
        <taxon>Metazoa</taxon>
        <taxon>Chordata</taxon>
        <taxon>Tunicata</taxon>
        <taxon>Ascidiacea</taxon>
        <taxon>Phlebobranchia</taxon>
        <taxon>Cionidae</taxon>
        <taxon>Ciona</taxon>
    </lineage>
</organism>
<keyword evidence="4 8" id="KW-0853">WD repeat</keyword>
<dbReference type="Pfam" id="PF16300">
    <property type="entry name" value="WD40_4"/>
    <property type="match status" value="2"/>
</dbReference>
<dbReference type="Ensembl" id="ENSCSAVT00000018152.1">
    <property type="protein sequence ID" value="ENSCSAVP00000017958.1"/>
    <property type="gene ID" value="ENSCSAVG00000010569.1"/>
</dbReference>
<feature type="repeat" description="WD" evidence="8">
    <location>
        <begin position="366"/>
        <end position="400"/>
    </location>
</feature>
<dbReference type="eggNOG" id="KOG1445">
    <property type="taxonomic scope" value="Eukaryota"/>
</dbReference>
<feature type="compositionally biased region" description="Basic and acidic residues" evidence="10">
    <location>
        <begin position="601"/>
        <end position="612"/>
    </location>
</feature>
<keyword evidence="5 9" id="KW-0677">Repeat</keyword>
<dbReference type="SUPFAM" id="SSF50978">
    <property type="entry name" value="WD40 repeat-like"/>
    <property type="match status" value="1"/>
</dbReference>
<dbReference type="PROSITE" id="PS50294">
    <property type="entry name" value="WD_REPEATS_REGION"/>
    <property type="match status" value="2"/>
</dbReference>
<dbReference type="InterPro" id="IPR036322">
    <property type="entry name" value="WD40_repeat_dom_sf"/>
</dbReference>
<dbReference type="InterPro" id="IPR015048">
    <property type="entry name" value="DUF1899"/>
</dbReference>
<evidence type="ECO:0000256" key="4">
    <source>
        <dbReference type="ARBA" id="ARBA00022574"/>
    </source>
</evidence>
<dbReference type="PANTHER" id="PTHR10856">
    <property type="entry name" value="CORONIN"/>
    <property type="match status" value="1"/>
</dbReference>
<dbReference type="HOGENOM" id="CLU_006604_3_0_1"/>
<dbReference type="Pfam" id="PF08953">
    <property type="entry name" value="DUF1899"/>
    <property type="match status" value="1"/>
</dbReference>
<dbReference type="Proteomes" id="UP000007875">
    <property type="component" value="Unassembled WGS sequence"/>
</dbReference>
<feature type="repeat" description="WD" evidence="8">
    <location>
        <begin position="323"/>
        <end position="365"/>
    </location>
</feature>
<dbReference type="InParanoid" id="H2ZK42"/>
<evidence type="ECO:0000256" key="6">
    <source>
        <dbReference type="ARBA" id="ARBA00023203"/>
    </source>
</evidence>
<dbReference type="Gene3D" id="2.130.10.10">
    <property type="entry name" value="YVTN repeat-like/Quinoprotein amine dehydrogenase"/>
    <property type="match status" value="2"/>
</dbReference>
<evidence type="ECO:0000256" key="7">
    <source>
        <dbReference type="ARBA" id="ARBA00024838"/>
    </source>
</evidence>
<comment type="similarity">
    <text evidence="2 9">Belongs to the WD repeat coronin family.</text>
</comment>
<dbReference type="FunCoup" id="H2ZK42">
    <property type="interactions" value="46"/>
</dbReference>
<dbReference type="Pfam" id="PF00400">
    <property type="entry name" value="WD40"/>
    <property type="match status" value="2"/>
</dbReference>
<protein>
    <recommendedName>
        <fullName evidence="9">Coronin</fullName>
    </recommendedName>
</protein>
<dbReference type="InterPro" id="IPR015943">
    <property type="entry name" value="WD40/YVTN_repeat-like_dom_sf"/>
</dbReference>
<comment type="subcellular location">
    <subcellularLocation>
        <location evidence="1">Cytoplasm</location>
    </subcellularLocation>
</comment>
<dbReference type="STRING" id="51511.ENSCSAVP00000017958"/>
<evidence type="ECO:0000313" key="13">
    <source>
        <dbReference type="Proteomes" id="UP000007875"/>
    </source>
</evidence>
<keyword evidence="3" id="KW-0963">Cytoplasm</keyword>
<feature type="region of interest" description="Disordered" evidence="10">
    <location>
        <begin position="567"/>
        <end position="656"/>
    </location>
</feature>
<feature type="compositionally biased region" description="Acidic residues" evidence="10">
    <location>
        <begin position="645"/>
        <end position="656"/>
    </location>
</feature>
<comment type="function">
    <text evidence="7">F-actin regulator involved in anterograde Golgi to endosome transport: upon ubiquitination via 'Lys-33'-linked ubiquitin chains by the BCR(KLHL20) E3 ubiquitin ligase complex, interacts with EPS15 and localizes to the trans-Golgi network, where it promotes actin polymerization, thereby facilitating post-Golgi trafficking. May play a role in the maintenance of the Golgi apparatus morphology.</text>
</comment>
<dbReference type="PANTHER" id="PTHR10856:SF20">
    <property type="entry name" value="CORONIN-7"/>
    <property type="match status" value="1"/>
</dbReference>
<evidence type="ECO:0000256" key="1">
    <source>
        <dbReference type="ARBA" id="ARBA00004496"/>
    </source>
</evidence>
<dbReference type="GO" id="GO:0005737">
    <property type="term" value="C:cytoplasm"/>
    <property type="evidence" value="ECO:0007669"/>
    <property type="project" value="UniProtKB-SubCell"/>
</dbReference>
<proteinExistence type="inferred from homology"/>
<evidence type="ECO:0000256" key="5">
    <source>
        <dbReference type="ARBA" id="ARBA00022737"/>
    </source>
</evidence>
<evidence type="ECO:0000256" key="10">
    <source>
        <dbReference type="SAM" id="MobiDB-lite"/>
    </source>
</evidence>
<evidence type="ECO:0000256" key="2">
    <source>
        <dbReference type="ARBA" id="ARBA00009482"/>
    </source>
</evidence>
<dbReference type="SMART" id="SM01166">
    <property type="entry name" value="DUF1899"/>
    <property type="match status" value="1"/>
</dbReference>
<feature type="compositionally biased region" description="Basic and acidic residues" evidence="10">
    <location>
        <begin position="177"/>
        <end position="190"/>
    </location>
</feature>
<dbReference type="GO" id="GO:0030036">
    <property type="term" value="P:actin cytoskeleton organization"/>
    <property type="evidence" value="ECO:0007669"/>
    <property type="project" value="UniProtKB-ARBA"/>
</dbReference>
<dbReference type="OMA" id="SECNVRE"/>
<feature type="region of interest" description="Disordered" evidence="10">
    <location>
        <begin position="131"/>
        <end position="198"/>
    </location>
</feature>
<accession>H2ZK42</accession>
<dbReference type="PROSITE" id="PS50082">
    <property type="entry name" value="WD_REPEATS_2"/>
    <property type="match status" value="2"/>
</dbReference>
<reference evidence="12" key="3">
    <citation type="submission" date="2025-09" db="UniProtKB">
        <authorList>
            <consortium name="Ensembl"/>
        </authorList>
    </citation>
    <scope>IDENTIFICATION</scope>
</reference>